<proteinExistence type="predicted"/>
<evidence type="ECO:0000313" key="1">
    <source>
        <dbReference type="EMBL" id="VAW85191.1"/>
    </source>
</evidence>
<sequence>MMDKEFLIFVTLMGLAIWFWLDSMRAHEAAVKYCKQACENEGWVYLDQAVELKKIWPRRNTRGRMQWRREYAFDYSTNGGDRQVGLVVMSGPTVQQLTMMSRDDGFHQ</sequence>
<gene>
    <name evidence="1" type="ORF">MNBD_GAMMA18-1059</name>
</gene>
<name>A0A3B0Z0I8_9ZZZZ</name>
<dbReference type="EMBL" id="UOFP01000083">
    <property type="protein sequence ID" value="VAW85191.1"/>
    <property type="molecule type" value="Genomic_DNA"/>
</dbReference>
<protein>
    <recommendedName>
        <fullName evidence="2">DUF3301 domain-containing protein</fullName>
    </recommendedName>
</protein>
<dbReference type="Pfam" id="PF11743">
    <property type="entry name" value="DUF3301"/>
    <property type="match status" value="1"/>
</dbReference>
<accession>A0A3B0Z0I8</accession>
<reference evidence="1" key="1">
    <citation type="submission" date="2018-06" db="EMBL/GenBank/DDBJ databases">
        <authorList>
            <person name="Zhirakovskaya E."/>
        </authorList>
    </citation>
    <scope>NUCLEOTIDE SEQUENCE</scope>
</reference>
<dbReference type="AlphaFoldDB" id="A0A3B0Z0I8"/>
<evidence type="ECO:0008006" key="2">
    <source>
        <dbReference type="Google" id="ProtNLM"/>
    </source>
</evidence>
<organism evidence="1">
    <name type="scientific">hydrothermal vent metagenome</name>
    <dbReference type="NCBI Taxonomy" id="652676"/>
    <lineage>
        <taxon>unclassified sequences</taxon>
        <taxon>metagenomes</taxon>
        <taxon>ecological metagenomes</taxon>
    </lineage>
</organism>
<dbReference type="InterPro" id="IPR021732">
    <property type="entry name" value="DUF3301"/>
</dbReference>